<proteinExistence type="predicted"/>
<evidence type="ECO:0008006" key="3">
    <source>
        <dbReference type="Google" id="ProtNLM"/>
    </source>
</evidence>
<name>A0AAV0LJ87_9ROSI</name>
<dbReference type="EMBL" id="CAMGYJ010000006">
    <property type="protein sequence ID" value="CAI0433544.1"/>
    <property type="molecule type" value="Genomic_DNA"/>
</dbReference>
<dbReference type="AlphaFoldDB" id="A0AAV0LJ87"/>
<protein>
    <recommendedName>
        <fullName evidence="3">Retrovirus-related Pol polyprotein from transposon TNT 1-94</fullName>
    </recommendedName>
</protein>
<evidence type="ECO:0000313" key="2">
    <source>
        <dbReference type="Proteomes" id="UP001154282"/>
    </source>
</evidence>
<dbReference type="Pfam" id="PF14223">
    <property type="entry name" value="Retrotran_gag_2"/>
    <property type="match status" value="1"/>
</dbReference>
<evidence type="ECO:0000313" key="1">
    <source>
        <dbReference type="EMBL" id="CAI0433544.1"/>
    </source>
</evidence>
<keyword evidence="2" id="KW-1185">Reference proteome</keyword>
<accession>A0AAV0LJ87</accession>
<gene>
    <name evidence="1" type="ORF">LITE_LOCUS23917</name>
</gene>
<dbReference type="Proteomes" id="UP001154282">
    <property type="component" value="Unassembled WGS sequence"/>
</dbReference>
<organism evidence="1 2">
    <name type="scientific">Linum tenue</name>
    <dbReference type="NCBI Taxonomy" id="586396"/>
    <lineage>
        <taxon>Eukaryota</taxon>
        <taxon>Viridiplantae</taxon>
        <taxon>Streptophyta</taxon>
        <taxon>Embryophyta</taxon>
        <taxon>Tracheophyta</taxon>
        <taxon>Spermatophyta</taxon>
        <taxon>Magnoliopsida</taxon>
        <taxon>eudicotyledons</taxon>
        <taxon>Gunneridae</taxon>
        <taxon>Pentapetalae</taxon>
        <taxon>rosids</taxon>
        <taxon>fabids</taxon>
        <taxon>Malpighiales</taxon>
        <taxon>Linaceae</taxon>
        <taxon>Linum</taxon>
    </lineage>
</organism>
<reference evidence="1" key="1">
    <citation type="submission" date="2022-08" db="EMBL/GenBank/DDBJ databases">
        <authorList>
            <person name="Gutierrez-Valencia J."/>
        </authorList>
    </citation>
    <scope>NUCLEOTIDE SEQUENCE</scope>
</reference>
<sequence>MIYTRLEVRGTPCMACTRLGFRVGPGSLSRKMKKIGLGDEEWNTLEEKAHSTIILSLSDDIIIEVASKKTVASLWLKLESMYMTTSLTNELHLK</sequence>
<comment type="caution">
    <text evidence="1">The sequence shown here is derived from an EMBL/GenBank/DDBJ whole genome shotgun (WGS) entry which is preliminary data.</text>
</comment>